<evidence type="ECO:0000313" key="2">
    <source>
        <dbReference type="Proteomes" id="UP000193577"/>
    </source>
</evidence>
<name>A0A7I7S7U8_9MYCO</name>
<protein>
    <submittedName>
        <fullName evidence="1">Uncharacterized protein</fullName>
    </submittedName>
</protein>
<dbReference type="AlphaFoldDB" id="A0A7I7S7U8"/>
<dbReference type="Proteomes" id="UP000193577">
    <property type="component" value="Unassembled WGS sequence"/>
</dbReference>
<reference evidence="1 2" key="1">
    <citation type="submission" date="2017-04" db="EMBL/GenBank/DDBJ databases">
        <title>The new phylogeny of genus Mycobacterium.</title>
        <authorList>
            <person name="Tortoli E."/>
            <person name="Trovato A."/>
            <person name="Cirillo D.M."/>
        </authorList>
    </citation>
    <scope>NUCLEOTIDE SEQUENCE [LARGE SCALE GENOMIC DNA]</scope>
    <source>
        <strain evidence="1 2">KCTC 19819</strain>
    </source>
</reference>
<gene>
    <name evidence="1" type="ORF">B8W67_20145</name>
</gene>
<comment type="caution">
    <text evidence="1">The sequence shown here is derived from an EMBL/GenBank/DDBJ whole genome shotgun (WGS) entry which is preliminary data.</text>
</comment>
<accession>A0A7I7S7U8</accession>
<organism evidence="1 2">
    <name type="scientific">Mycolicibacillus koreensis</name>
    <dbReference type="NCBI Taxonomy" id="1069220"/>
    <lineage>
        <taxon>Bacteria</taxon>
        <taxon>Bacillati</taxon>
        <taxon>Actinomycetota</taxon>
        <taxon>Actinomycetes</taxon>
        <taxon>Mycobacteriales</taxon>
        <taxon>Mycobacteriaceae</taxon>
        <taxon>Mycolicibacillus</taxon>
    </lineage>
</organism>
<evidence type="ECO:0000313" key="1">
    <source>
        <dbReference type="EMBL" id="OSC22045.1"/>
    </source>
</evidence>
<proteinExistence type="predicted"/>
<sequence>MGENMSNEALDAAVTEFVAAVNDRNRVNALLKKKREAAPKPAKGDADALKKIVATYIESYENVRPDLDAIYDRIATSGATIRGLTSDLGIVNPVEALTEAAAAERAESEKMLSRLASLARAGAGKLLMLLSLIPTWVCCTIR</sequence>
<dbReference type="EMBL" id="NCXO01000121">
    <property type="protein sequence ID" value="OSC22045.1"/>
    <property type="molecule type" value="Genomic_DNA"/>
</dbReference>
<keyword evidence="2" id="KW-1185">Reference proteome</keyword>